<accession>A0ABX2FU74</accession>
<dbReference type="Pfam" id="PF00326">
    <property type="entry name" value="Peptidase_S9"/>
    <property type="match status" value="1"/>
</dbReference>
<dbReference type="GO" id="GO:0004177">
    <property type="term" value="F:aminopeptidase activity"/>
    <property type="evidence" value="ECO:0007669"/>
    <property type="project" value="UniProtKB-KW"/>
</dbReference>
<dbReference type="PRINTS" id="PR00862">
    <property type="entry name" value="PROLIGOPTASE"/>
</dbReference>
<feature type="domain" description="Peptidase S9 prolyl oligopeptidase catalytic" evidence="3">
    <location>
        <begin position="446"/>
        <end position="649"/>
    </location>
</feature>
<feature type="signal peptide" evidence="2">
    <location>
        <begin position="1"/>
        <end position="19"/>
    </location>
</feature>
<dbReference type="SUPFAM" id="SSF82171">
    <property type="entry name" value="DPP6 N-terminal domain-like"/>
    <property type="match status" value="1"/>
</dbReference>
<feature type="chain" id="PRO_5045854351" evidence="2">
    <location>
        <begin position="20"/>
        <end position="654"/>
    </location>
</feature>
<dbReference type="Proteomes" id="UP000779507">
    <property type="component" value="Unassembled WGS sequence"/>
</dbReference>
<sequence length="654" mass="71360">MKNLLLAALLLTAAGAPRAQTAPARRDVGNLTIEGIPALPPDLLARVDQYQNVRGASVADWDRDGKGLFVSTRFAEVPQIHYVAGPGADRRQITFFKEPLATVATCPDKRQNGFLYSRDQGGDENYQLYFFDLGTGSSRLLTDGKSRHVFQGWNRAGTQLAYVGNQRNGADLDLFVVDFPAKTAAPPAALLELKGGGWRVAAWADDGRQMVLQNYKSAAESELFRFDLASRQLTPLHQTAAPVAYSGVEFSRDAKGLFLVSDEGSEFQTLRYLDLASGRLTPLSAPIPWDVEGLERSRDGGQLVFSTNEGGYSKLYVLDANTRAYRPVANVPKGVIGGFKLNDDGRRLALTLASATSSADAYVLDLAGGQLTRWTTSEVGGLNPAAFVEPELVQYPTFDQVSGRPRLIPAFIYRPKNARGKVPVLLSIHGGPEGQSLPNFSALINLLVNELGVAVAVPNVRGSTGYGKTYLGLDNGPRREDSVKDIGALLDWIATQPGLDATRVAVFGGSYGGYMSLATMTNYNERMRCGIDLFGISNFATFLKNTSPYRADLRRAEYGDERDPAMLKAFEAISPIHKIKNITRPMLVYQGQNDPRVPLSESEQMVAGLKKQGTTVWYILAKDEGHSLAKKANRDYTYGAMMLFLQENLLRPGI</sequence>
<gene>
    <name evidence="4" type="ORF">HNP98_002857</name>
</gene>
<dbReference type="EMBL" id="JABSNP010000013">
    <property type="protein sequence ID" value="NRT20019.1"/>
    <property type="molecule type" value="Genomic_DNA"/>
</dbReference>
<dbReference type="InterPro" id="IPR001375">
    <property type="entry name" value="Peptidase_S9_cat"/>
</dbReference>
<evidence type="ECO:0000259" key="3">
    <source>
        <dbReference type="Pfam" id="PF00326"/>
    </source>
</evidence>
<evidence type="ECO:0000313" key="5">
    <source>
        <dbReference type="Proteomes" id="UP000779507"/>
    </source>
</evidence>
<evidence type="ECO:0000256" key="1">
    <source>
        <dbReference type="ARBA" id="ARBA00022801"/>
    </source>
</evidence>
<evidence type="ECO:0000313" key="4">
    <source>
        <dbReference type="EMBL" id="NRT20019.1"/>
    </source>
</evidence>
<name>A0ABX2FU74_9BACT</name>
<keyword evidence="4" id="KW-0031">Aminopeptidase</keyword>
<evidence type="ECO:0000256" key="2">
    <source>
        <dbReference type="SAM" id="SignalP"/>
    </source>
</evidence>
<keyword evidence="5" id="KW-1185">Reference proteome</keyword>
<proteinExistence type="predicted"/>
<dbReference type="InterPro" id="IPR002470">
    <property type="entry name" value="Peptidase_S9A"/>
</dbReference>
<dbReference type="RefSeq" id="WP_173810729.1">
    <property type="nucleotide sequence ID" value="NZ_JABSNP010000013.1"/>
</dbReference>
<keyword evidence="1" id="KW-0378">Hydrolase</keyword>
<dbReference type="InterPro" id="IPR029058">
    <property type="entry name" value="AB_hydrolase_fold"/>
</dbReference>
<dbReference type="PANTHER" id="PTHR42776:SF27">
    <property type="entry name" value="DIPEPTIDYL PEPTIDASE FAMILY MEMBER 6"/>
    <property type="match status" value="1"/>
</dbReference>
<dbReference type="Gene3D" id="3.40.50.1820">
    <property type="entry name" value="alpha/beta hydrolase"/>
    <property type="match status" value="1"/>
</dbReference>
<keyword evidence="2" id="KW-0732">Signal</keyword>
<dbReference type="Gene3D" id="2.120.10.30">
    <property type="entry name" value="TolB, C-terminal domain"/>
    <property type="match status" value="2"/>
</dbReference>
<dbReference type="PANTHER" id="PTHR42776">
    <property type="entry name" value="SERINE PEPTIDASE S9 FAMILY MEMBER"/>
    <property type="match status" value="1"/>
</dbReference>
<reference evidence="4 5" key="1">
    <citation type="submission" date="2020-05" db="EMBL/GenBank/DDBJ databases">
        <title>Genomic Encyclopedia of Type Strains, Phase IV (KMG-V): Genome sequencing to study the core and pangenomes of soil and plant-associated prokaryotes.</title>
        <authorList>
            <person name="Whitman W."/>
        </authorList>
    </citation>
    <scope>NUCLEOTIDE SEQUENCE [LARGE SCALE GENOMIC DNA]</scope>
    <source>
        <strain evidence="4 5">9A</strain>
    </source>
</reference>
<keyword evidence="4" id="KW-0645">Protease</keyword>
<dbReference type="SUPFAM" id="SSF53474">
    <property type="entry name" value="alpha/beta-Hydrolases"/>
    <property type="match status" value="1"/>
</dbReference>
<comment type="caution">
    <text evidence="4">The sequence shown here is derived from an EMBL/GenBank/DDBJ whole genome shotgun (WGS) entry which is preliminary data.</text>
</comment>
<organism evidence="4 5">
    <name type="scientific">Hymenobacter caeli</name>
    <dbReference type="NCBI Taxonomy" id="2735894"/>
    <lineage>
        <taxon>Bacteria</taxon>
        <taxon>Pseudomonadati</taxon>
        <taxon>Bacteroidota</taxon>
        <taxon>Cytophagia</taxon>
        <taxon>Cytophagales</taxon>
        <taxon>Hymenobacteraceae</taxon>
        <taxon>Hymenobacter</taxon>
    </lineage>
</organism>
<protein>
    <submittedName>
        <fullName evidence="4">Dipeptidyl aminopeptidase/acylaminoacyl peptidase</fullName>
    </submittedName>
</protein>
<dbReference type="InterPro" id="IPR011042">
    <property type="entry name" value="6-blade_b-propeller_TolB-like"/>
</dbReference>